<dbReference type="AlphaFoldDB" id="X1PH96"/>
<name>X1PH96_9ZZZZ</name>
<gene>
    <name evidence="2" type="ORF">S06H3_61816</name>
</gene>
<dbReference type="PANTHER" id="PTHR47779">
    <property type="entry name" value="SYNTHASE (CCG-9), PUTATIVE (AFU_ORTHOLOGUE AFUA_3G12100)-RELATED"/>
    <property type="match status" value="1"/>
</dbReference>
<dbReference type="GO" id="GO:0016757">
    <property type="term" value="F:glycosyltransferase activity"/>
    <property type="evidence" value="ECO:0007669"/>
    <property type="project" value="InterPro"/>
</dbReference>
<dbReference type="SUPFAM" id="SSF53756">
    <property type="entry name" value="UDP-Glycosyltransferase/glycogen phosphorylase"/>
    <property type="match status" value="1"/>
</dbReference>
<evidence type="ECO:0000313" key="2">
    <source>
        <dbReference type="EMBL" id="GAI55667.1"/>
    </source>
</evidence>
<dbReference type="Gene3D" id="3.40.50.2000">
    <property type="entry name" value="Glycogen Phosphorylase B"/>
    <property type="match status" value="1"/>
</dbReference>
<dbReference type="InterPro" id="IPR052078">
    <property type="entry name" value="Trehalose_Metab_GTase"/>
</dbReference>
<comment type="caution">
    <text evidence="2">The sequence shown here is derived from an EMBL/GenBank/DDBJ whole genome shotgun (WGS) entry which is preliminary data.</text>
</comment>
<reference evidence="2" key="1">
    <citation type="journal article" date="2014" name="Front. Microbiol.">
        <title>High frequency of phylogenetically diverse reductive dehalogenase-homologous genes in deep subseafloor sedimentary metagenomes.</title>
        <authorList>
            <person name="Kawai M."/>
            <person name="Futagami T."/>
            <person name="Toyoda A."/>
            <person name="Takaki Y."/>
            <person name="Nishi S."/>
            <person name="Hori S."/>
            <person name="Arai W."/>
            <person name="Tsubouchi T."/>
            <person name="Morono Y."/>
            <person name="Uchiyama I."/>
            <person name="Ito T."/>
            <person name="Fujiyama A."/>
            <person name="Inagaki F."/>
            <person name="Takami H."/>
        </authorList>
    </citation>
    <scope>NUCLEOTIDE SEQUENCE</scope>
    <source>
        <strain evidence="2">Expedition CK06-06</strain>
    </source>
</reference>
<protein>
    <recommendedName>
        <fullName evidence="1">Glycosyl transferase family 1 domain-containing protein</fullName>
    </recommendedName>
</protein>
<feature type="non-terminal residue" evidence="2">
    <location>
        <position position="1"/>
    </location>
</feature>
<feature type="domain" description="Glycosyl transferase family 1" evidence="1">
    <location>
        <begin position="26"/>
        <end position="107"/>
    </location>
</feature>
<dbReference type="PANTHER" id="PTHR47779:SF1">
    <property type="entry name" value="SYNTHASE (CCG-9), PUTATIVE (AFU_ORTHOLOGUE AFUA_3G12100)-RELATED"/>
    <property type="match status" value="1"/>
</dbReference>
<dbReference type="InterPro" id="IPR001296">
    <property type="entry name" value="Glyco_trans_1"/>
</dbReference>
<dbReference type="Pfam" id="PF00534">
    <property type="entry name" value="Glycos_transf_1"/>
    <property type="match status" value="1"/>
</dbReference>
<evidence type="ECO:0000259" key="1">
    <source>
        <dbReference type="Pfam" id="PF00534"/>
    </source>
</evidence>
<organism evidence="2">
    <name type="scientific">marine sediment metagenome</name>
    <dbReference type="NCBI Taxonomy" id="412755"/>
    <lineage>
        <taxon>unclassified sequences</taxon>
        <taxon>metagenomes</taxon>
        <taxon>ecological metagenomes</taxon>
    </lineage>
</organism>
<accession>X1PH96</accession>
<sequence>EKDPNVFLFANRELLGSLKVHVFVNAIQVASNVILQKSIREGFNLSVTEAMWKEKAVIGGKVGGIKLQIKDGENGFLVSNPKEAATRIIQLIKNPELGKKLGKEARKTIQKKFLIPRLLKDHLELYRKII</sequence>
<proteinExistence type="predicted"/>
<dbReference type="EMBL" id="BARV01040610">
    <property type="protein sequence ID" value="GAI55667.1"/>
    <property type="molecule type" value="Genomic_DNA"/>
</dbReference>